<organism evidence="11 12">
    <name type="scientific">Trypanosoma cruzi</name>
    <dbReference type="NCBI Taxonomy" id="5693"/>
    <lineage>
        <taxon>Eukaryota</taxon>
        <taxon>Discoba</taxon>
        <taxon>Euglenozoa</taxon>
        <taxon>Kinetoplastea</taxon>
        <taxon>Metakinetoplastina</taxon>
        <taxon>Trypanosomatida</taxon>
        <taxon>Trypanosomatidae</taxon>
        <taxon>Trypanosoma</taxon>
        <taxon>Schizotrypanum</taxon>
    </lineage>
</organism>
<keyword evidence="4 8" id="KW-0812">Transmembrane</keyword>
<dbReference type="Proteomes" id="UP000246121">
    <property type="component" value="Unassembled WGS sequence"/>
</dbReference>
<feature type="transmembrane region" description="Helical" evidence="10">
    <location>
        <begin position="78"/>
        <end position="99"/>
    </location>
</feature>
<evidence type="ECO:0000256" key="10">
    <source>
        <dbReference type="SAM" id="Phobius"/>
    </source>
</evidence>
<accession>A0A2V2W1S0</accession>
<evidence type="ECO:0000256" key="2">
    <source>
        <dbReference type="ARBA" id="ARBA00006375"/>
    </source>
</evidence>
<proteinExistence type="inferred from homology"/>
<name>A0A2V2W1S0_TRYCR</name>
<protein>
    <submittedName>
        <fullName evidence="11">Putative mitochondrial carrier protein</fullName>
    </submittedName>
</protein>
<dbReference type="InterPro" id="IPR002067">
    <property type="entry name" value="MCP"/>
</dbReference>
<evidence type="ECO:0000256" key="1">
    <source>
        <dbReference type="ARBA" id="ARBA00004141"/>
    </source>
</evidence>
<dbReference type="Gene3D" id="1.50.40.10">
    <property type="entry name" value="Mitochondrial carrier domain"/>
    <property type="match status" value="2"/>
</dbReference>
<dbReference type="VEuPathDB" id="TriTrypDB:TcCLB.510737.30"/>
<comment type="caution">
    <text evidence="11">The sequence shown here is derived from an EMBL/GenBank/DDBJ whole genome shotgun (WGS) entry which is preliminary data.</text>
</comment>
<dbReference type="VEuPathDB" id="TriTrypDB:TcYC6_0069450"/>
<dbReference type="EMBL" id="PRFA01000002">
    <property type="protein sequence ID" value="PWV02461.1"/>
    <property type="molecule type" value="Genomic_DNA"/>
</dbReference>
<dbReference type="GO" id="GO:0016020">
    <property type="term" value="C:membrane"/>
    <property type="evidence" value="ECO:0007669"/>
    <property type="project" value="UniProtKB-SubCell"/>
</dbReference>
<comment type="similarity">
    <text evidence="2 9">Belongs to the mitochondrial carrier (TC 2.A.29) family.</text>
</comment>
<dbReference type="PROSITE" id="PS50920">
    <property type="entry name" value="SOLCAR"/>
    <property type="match status" value="3"/>
</dbReference>
<dbReference type="VEuPathDB" id="TriTrypDB:C4B63_2g753"/>
<feature type="transmembrane region" description="Helical" evidence="10">
    <location>
        <begin position="133"/>
        <end position="153"/>
    </location>
</feature>
<evidence type="ECO:0000256" key="3">
    <source>
        <dbReference type="ARBA" id="ARBA00022448"/>
    </source>
</evidence>
<dbReference type="Pfam" id="PF00153">
    <property type="entry name" value="Mito_carr"/>
    <property type="match status" value="3"/>
</dbReference>
<dbReference type="PRINTS" id="PR00926">
    <property type="entry name" value="MITOCARRIER"/>
</dbReference>
<dbReference type="VEuPathDB" id="TriTrypDB:TcBrA4_0062010"/>
<reference evidence="11 12" key="1">
    <citation type="journal article" date="2018" name="Microb. Genom.">
        <title>Expanding an expanded genome: long-read sequencing of Trypanosoma cruzi.</title>
        <authorList>
            <person name="Berna L."/>
            <person name="Rodriguez M."/>
            <person name="Chiribao M.L."/>
            <person name="Parodi-Talice A."/>
            <person name="Pita S."/>
            <person name="Rijo G."/>
            <person name="Alvarez-Valin F."/>
            <person name="Robello C."/>
        </authorList>
    </citation>
    <scope>NUCLEOTIDE SEQUENCE [LARGE SCALE GENOMIC DNA]</scope>
    <source>
        <strain evidence="11 12">Dm28c</strain>
    </source>
</reference>
<dbReference type="InterPro" id="IPR044712">
    <property type="entry name" value="SLC25A32-like"/>
</dbReference>
<dbReference type="VEuPathDB" id="TriTrypDB:TcCL_NonESM00192"/>
<evidence type="ECO:0000313" key="12">
    <source>
        <dbReference type="Proteomes" id="UP000246121"/>
    </source>
</evidence>
<keyword evidence="6 10" id="KW-1133">Transmembrane helix</keyword>
<feature type="transmembrane region" description="Helical" evidence="10">
    <location>
        <begin position="26"/>
        <end position="46"/>
    </location>
</feature>
<dbReference type="VEuPathDB" id="TriTrypDB:Tc_MARK_4442"/>
<gene>
    <name evidence="11" type="ORF">C4B63_2g753</name>
</gene>
<dbReference type="VEuPathDB" id="TriTrypDB:C3747_71g110"/>
<evidence type="ECO:0000313" key="11">
    <source>
        <dbReference type="EMBL" id="PWV02461.1"/>
    </source>
</evidence>
<dbReference type="SUPFAM" id="SSF103506">
    <property type="entry name" value="Mitochondrial carrier"/>
    <property type="match status" value="1"/>
</dbReference>
<keyword evidence="3 9" id="KW-0813">Transport</keyword>
<dbReference type="VEuPathDB" id="TriTrypDB:TcCLB.510663.64"/>
<feature type="repeat" description="Solcar" evidence="8">
    <location>
        <begin position="23"/>
        <end position="107"/>
    </location>
</feature>
<dbReference type="VEuPathDB" id="TriTrypDB:TCDM_00159"/>
<sequence>MAATLQTRENGINATYTSLHTPVRPWAHGVAGVIGASISMALFYPLDFLRTRMHVYKGGNKFPLRSARQIIREEGLRAMYNGITMSIFAHSVGWGLYLLTFRAAQQKLFLAAEETACSSDGYRSSGRHTLQDFLSACVAAVTTGVVITPLNVLKTRRQLYDVKSYGEPRGFVCGTRAILKREGFFSLLRGVGPQILLTGSTTIQVTLYEGIKRGAFHDKDNPSFIEVMIASAISKAAASILCNPIEVVRTRLQDKRHGSLKEYRSMRGALCAIWRSEGVLGLYRGLPVNICRVVPTTVMTVVLYEKLLLAISSANSVKVDLPVILLTFDSASNSWVETTPRD</sequence>
<evidence type="ECO:0000256" key="8">
    <source>
        <dbReference type="PROSITE-ProRule" id="PRU00282"/>
    </source>
</evidence>
<dbReference type="VEuPathDB" id="TriTrypDB:TcG_00580"/>
<evidence type="ECO:0000256" key="5">
    <source>
        <dbReference type="ARBA" id="ARBA00022737"/>
    </source>
</evidence>
<dbReference type="PANTHER" id="PTHR45683">
    <property type="entry name" value="MITOCHONDRIAL NICOTINAMIDE ADENINE DINUCLEOTIDE TRANSPORTER 1-RELATED-RELATED"/>
    <property type="match status" value="1"/>
</dbReference>
<evidence type="ECO:0000256" key="4">
    <source>
        <dbReference type="ARBA" id="ARBA00022692"/>
    </source>
</evidence>
<comment type="subcellular location">
    <subcellularLocation>
        <location evidence="1">Membrane</location>
        <topology evidence="1">Multi-pass membrane protein</topology>
    </subcellularLocation>
</comment>
<keyword evidence="5" id="KW-0677">Repeat</keyword>
<dbReference type="AlphaFoldDB" id="A0A2V2W1S0"/>
<dbReference type="GO" id="GO:0015215">
    <property type="term" value="F:nucleotide transmembrane transporter activity"/>
    <property type="evidence" value="ECO:0007669"/>
    <property type="project" value="UniProtKB-ARBA"/>
</dbReference>
<dbReference type="VEuPathDB" id="TriTrypDB:TCSYLVIO_005814"/>
<feature type="repeat" description="Solcar" evidence="8">
    <location>
        <begin position="222"/>
        <end position="310"/>
    </location>
</feature>
<evidence type="ECO:0000256" key="6">
    <source>
        <dbReference type="ARBA" id="ARBA00022989"/>
    </source>
</evidence>
<dbReference type="VEuPathDB" id="TriTrypDB:ECC02_001373"/>
<evidence type="ECO:0000256" key="9">
    <source>
        <dbReference type="RuleBase" id="RU000488"/>
    </source>
</evidence>
<dbReference type="InterPro" id="IPR018108">
    <property type="entry name" value="MCP_transmembrane"/>
</dbReference>
<keyword evidence="7 8" id="KW-0472">Membrane</keyword>
<dbReference type="InterPro" id="IPR023395">
    <property type="entry name" value="MCP_dom_sf"/>
</dbReference>
<dbReference type="VEuPathDB" id="TriTrypDB:BCY84_14099"/>
<feature type="repeat" description="Solcar" evidence="8">
    <location>
        <begin position="127"/>
        <end position="214"/>
    </location>
</feature>
<evidence type="ECO:0000256" key="7">
    <source>
        <dbReference type="ARBA" id="ARBA00023136"/>
    </source>
</evidence>